<gene>
    <name evidence="9" type="ORF">X928_08295</name>
</gene>
<keyword evidence="3" id="KW-0949">S-adenosyl-L-methionine</keyword>
<reference evidence="9 10" key="1">
    <citation type="submission" date="2013-12" db="EMBL/GenBank/DDBJ databases">
        <title>Comparative genomics of Petrotoga isolates.</title>
        <authorList>
            <person name="Nesbo C.L."/>
            <person name="Charchuk R."/>
            <person name="Chow K."/>
        </authorList>
    </citation>
    <scope>NUCLEOTIDE SEQUENCE [LARGE SCALE GENOMIC DNA]</scope>
    <source>
        <strain evidence="9 10">DSM 10691</strain>
    </source>
</reference>
<evidence type="ECO:0000256" key="5">
    <source>
        <dbReference type="ARBA" id="ARBA00023004"/>
    </source>
</evidence>
<comment type="cofactor">
    <cofactor evidence="1">
        <name>[4Fe-4S] cluster</name>
        <dbReference type="ChEBI" id="CHEBI:49883"/>
    </cofactor>
</comment>
<keyword evidence="5" id="KW-0408">Iron</keyword>
<evidence type="ECO:0000256" key="6">
    <source>
        <dbReference type="ARBA" id="ARBA00023014"/>
    </source>
</evidence>
<comment type="similarity">
    <text evidence="7">Belongs to the radical SAM superfamily. Anaerobic sulfatase-maturating enzyme family.</text>
</comment>
<dbReference type="SFLD" id="SFLDS00029">
    <property type="entry name" value="Radical_SAM"/>
    <property type="match status" value="1"/>
</dbReference>
<dbReference type="InterPro" id="IPR013785">
    <property type="entry name" value="Aldolase_TIM"/>
</dbReference>
<dbReference type="PANTHER" id="PTHR43273:SF3">
    <property type="entry name" value="ANAEROBIC SULFATASE-MATURATING ENZYME HOMOLOG ASLB-RELATED"/>
    <property type="match status" value="1"/>
</dbReference>
<dbReference type="Proteomes" id="UP000236199">
    <property type="component" value="Unassembled WGS sequence"/>
</dbReference>
<evidence type="ECO:0000256" key="7">
    <source>
        <dbReference type="ARBA" id="ARBA00023601"/>
    </source>
</evidence>
<dbReference type="InterPro" id="IPR000385">
    <property type="entry name" value="MoaA_NifB_PqqE_Fe-S-bd_CS"/>
</dbReference>
<dbReference type="CDD" id="cd01335">
    <property type="entry name" value="Radical_SAM"/>
    <property type="match status" value="1"/>
</dbReference>
<dbReference type="EMBL" id="AZRM01000045">
    <property type="protein sequence ID" value="PNR98986.1"/>
    <property type="molecule type" value="Genomic_DNA"/>
</dbReference>
<dbReference type="SFLD" id="SFLDG01067">
    <property type="entry name" value="SPASM/twitch_domain_containing"/>
    <property type="match status" value="1"/>
</dbReference>
<keyword evidence="10" id="KW-1185">Reference proteome</keyword>
<keyword evidence="6" id="KW-0411">Iron-sulfur</keyword>
<evidence type="ECO:0000256" key="4">
    <source>
        <dbReference type="ARBA" id="ARBA00022723"/>
    </source>
</evidence>
<proteinExistence type="inferred from homology"/>
<dbReference type="InterPro" id="IPR007197">
    <property type="entry name" value="rSAM"/>
</dbReference>
<dbReference type="InterPro" id="IPR058240">
    <property type="entry name" value="rSAM_sf"/>
</dbReference>
<evidence type="ECO:0000256" key="3">
    <source>
        <dbReference type="ARBA" id="ARBA00022691"/>
    </source>
</evidence>
<comment type="caution">
    <text evidence="9">The sequence shown here is derived from an EMBL/GenBank/DDBJ whole genome shotgun (WGS) entry which is preliminary data.</text>
</comment>
<evidence type="ECO:0000313" key="10">
    <source>
        <dbReference type="Proteomes" id="UP000236199"/>
    </source>
</evidence>
<name>A0A2K1P8F6_9BACT</name>
<evidence type="ECO:0000313" key="9">
    <source>
        <dbReference type="EMBL" id="PNR98986.1"/>
    </source>
</evidence>
<dbReference type="GO" id="GO:0046872">
    <property type="term" value="F:metal ion binding"/>
    <property type="evidence" value="ECO:0007669"/>
    <property type="project" value="UniProtKB-KW"/>
</dbReference>
<evidence type="ECO:0000256" key="1">
    <source>
        <dbReference type="ARBA" id="ARBA00001966"/>
    </source>
</evidence>
<feature type="domain" description="Radical SAM core" evidence="8">
    <location>
        <begin position="86"/>
        <end position="321"/>
    </location>
</feature>
<dbReference type="GO" id="GO:0016491">
    <property type="term" value="F:oxidoreductase activity"/>
    <property type="evidence" value="ECO:0007669"/>
    <property type="project" value="InterPro"/>
</dbReference>
<dbReference type="PROSITE" id="PS01305">
    <property type="entry name" value="MOAA_NIFB_PQQE"/>
    <property type="match status" value="1"/>
</dbReference>
<dbReference type="PROSITE" id="PS51918">
    <property type="entry name" value="RADICAL_SAM"/>
    <property type="match status" value="1"/>
</dbReference>
<keyword evidence="2" id="KW-0004">4Fe-4S</keyword>
<dbReference type="Pfam" id="PF04055">
    <property type="entry name" value="Radical_SAM"/>
    <property type="match status" value="1"/>
</dbReference>
<dbReference type="SUPFAM" id="SSF102114">
    <property type="entry name" value="Radical SAM enzymes"/>
    <property type="match status" value="1"/>
</dbReference>
<accession>A0A2K1P8F6</accession>
<dbReference type="AlphaFoldDB" id="A0A2K1P8F6"/>
<dbReference type="OrthoDB" id="9810775at2"/>
<dbReference type="UniPathway" id="UPA00782"/>
<protein>
    <recommendedName>
        <fullName evidence="8">Radical SAM core domain-containing protein</fullName>
    </recommendedName>
</protein>
<dbReference type="SFLD" id="SFLDG01384">
    <property type="entry name" value="thioether_bond_formation_requi"/>
    <property type="match status" value="1"/>
</dbReference>
<dbReference type="InterPro" id="IPR023867">
    <property type="entry name" value="Sulphatase_maturase_rSAM"/>
</dbReference>
<organism evidence="9 10">
    <name type="scientific">Petrotoga miotherma DSM 10691</name>
    <dbReference type="NCBI Taxonomy" id="1434326"/>
    <lineage>
        <taxon>Bacteria</taxon>
        <taxon>Thermotogati</taxon>
        <taxon>Thermotogota</taxon>
        <taxon>Thermotogae</taxon>
        <taxon>Petrotogales</taxon>
        <taxon>Petrotogaceae</taxon>
        <taxon>Petrotoga</taxon>
    </lineage>
</organism>
<dbReference type="GO" id="GO:0051539">
    <property type="term" value="F:4 iron, 4 sulfur cluster binding"/>
    <property type="evidence" value="ECO:0007669"/>
    <property type="project" value="UniProtKB-KW"/>
</dbReference>
<sequence>MEKQNLRKAKTTYIVPYENGKFVFLSNLTSKVMIGDTAVKDIVENPNSYLDSNPNVVKYLYENGFIVKNEAIESEILYTNFEKAKNDISLTFVLYLTLNCNFNCVYCFQGEENKNRNITFKKNDSELIVNFIKKKFDASDDEKLTLTLTGGEPLLKFPLIQEIVTKLESQVGKNRLSTRLISNGSLLDEEKCRFFEKHNWVSTQITMDGTEYYHNKMRPYRNGEGSFQDVIKGLDNALKYCKEVILRINVWPQNISGINDLLDYLKKNGYAEKSNLILGFHQIQNFCETIRDKLEGLTCSSSQWGLMSLKFHELARFKGFKNVDLPLSFPRMLHCGANSLKVFHILPDGRIATCWGTSGEMDDFVIGTIYDEKPNKAYLKNLETLKGYNPLNQDKCKKCEVFALCGGGCLAEALSENGDMSKSVCSNVKYDPEKYLTLFVKERLRKSKFSTRQFT</sequence>
<dbReference type="Gene3D" id="3.20.20.70">
    <property type="entry name" value="Aldolase class I"/>
    <property type="match status" value="1"/>
</dbReference>
<dbReference type="PANTHER" id="PTHR43273">
    <property type="entry name" value="ANAEROBIC SULFATASE-MATURATING ENZYME HOMOLOG ASLB-RELATED"/>
    <property type="match status" value="1"/>
</dbReference>
<keyword evidence="4" id="KW-0479">Metal-binding</keyword>
<dbReference type="SFLD" id="SFLDG01386">
    <property type="entry name" value="main_SPASM_domain-containing"/>
    <property type="match status" value="1"/>
</dbReference>
<dbReference type="NCBIfam" id="TIGR04085">
    <property type="entry name" value="rSAM_more_4Fe4S"/>
    <property type="match status" value="1"/>
</dbReference>
<evidence type="ECO:0000256" key="2">
    <source>
        <dbReference type="ARBA" id="ARBA00022485"/>
    </source>
</evidence>
<evidence type="ECO:0000259" key="8">
    <source>
        <dbReference type="PROSITE" id="PS51918"/>
    </source>
</evidence>
<dbReference type="InterPro" id="IPR023885">
    <property type="entry name" value="4Fe4S-binding_SPASM_dom"/>
</dbReference>